<evidence type="ECO:0000259" key="6">
    <source>
        <dbReference type="Pfam" id="PF18052"/>
    </source>
</evidence>
<dbReference type="GO" id="GO:0006952">
    <property type="term" value="P:defense response"/>
    <property type="evidence" value="ECO:0007669"/>
    <property type="project" value="UniProtKB-KW"/>
</dbReference>
<keyword evidence="8" id="KW-1185">Reference proteome</keyword>
<evidence type="ECO:0000256" key="2">
    <source>
        <dbReference type="ARBA" id="ARBA00022614"/>
    </source>
</evidence>
<sequence length="69" mass="7948">MCQVDELVRLWACDVREASYEMEDIVDAFLPPKFLFPLANQQGESKLSERRALLPRLYLQQPSTLACCT</sequence>
<keyword evidence="2" id="KW-0433">Leucine-rich repeat</keyword>
<evidence type="ECO:0000256" key="4">
    <source>
        <dbReference type="ARBA" id="ARBA00022741"/>
    </source>
</evidence>
<evidence type="ECO:0000256" key="3">
    <source>
        <dbReference type="ARBA" id="ARBA00022737"/>
    </source>
</evidence>
<comment type="similarity">
    <text evidence="1">Belongs to the disease resistance NB-LRR family.</text>
</comment>
<name>A0AAQ3UQA0_PASNO</name>
<dbReference type="Pfam" id="PF18052">
    <property type="entry name" value="Rx_N"/>
    <property type="match status" value="1"/>
</dbReference>
<evidence type="ECO:0000313" key="8">
    <source>
        <dbReference type="Proteomes" id="UP001341281"/>
    </source>
</evidence>
<proteinExistence type="inferred from homology"/>
<organism evidence="7 8">
    <name type="scientific">Paspalum notatum var. saurae</name>
    <dbReference type="NCBI Taxonomy" id="547442"/>
    <lineage>
        <taxon>Eukaryota</taxon>
        <taxon>Viridiplantae</taxon>
        <taxon>Streptophyta</taxon>
        <taxon>Embryophyta</taxon>
        <taxon>Tracheophyta</taxon>
        <taxon>Spermatophyta</taxon>
        <taxon>Magnoliopsida</taxon>
        <taxon>Liliopsida</taxon>
        <taxon>Poales</taxon>
        <taxon>Poaceae</taxon>
        <taxon>PACMAD clade</taxon>
        <taxon>Panicoideae</taxon>
        <taxon>Andropogonodae</taxon>
        <taxon>Paspaleae</taxon>
        <taxon>Paspalinae</taxon>
        <taxon>Paspalum</taxon>
    </lineage>
</organism>
<reference evidence="7 8" key="1">
    <citation type="submission" date="2024-02" db="EMBL/GenBank/DDBJ databases">
        <title>High-quality chromosome-scale genome assembly of Pensacola bahiagrass (Paspalum notatum Flugge var. saurae).</title>
        <authorList>
            <person name="Vega J.M."/>
            <person name="Podio M."/>
            <person name="Orjuela J."/>
            <person name="Siena L.A."/>
            <person name="Pessino S.C."/>
            <person name="Combes M.C."/>
            <person name="Mariac C."/>
            <person name="Albertini E."/>
            <person name="Pupilli F."/>
            <person name="Ortiz J.P.A."/>
            <person name="Leblanc O."/>
        </authorList>
    </citation>
    <scope>NUCLEOTIDE SEQUENCE [LARGE SCALE GENOMIC DNA]</scope>
    <source>
        <strain evidence="7">R1</strain>
        <tissue evidence="7">Leaf</tissue>
    </source>
</reference>
<evidence type="ECO:0000256" key="5">
    <source>
        <dbReference type="ARBA" id="ARBA00022821"/>
    </source>
</evidence>
<dbReference type="GO" id="GO:0000166">
    <property type="term" value="F:nucleotide binding"/>
    <property type="evidence" value="ECO:0007669"/>
    <property type="project" value="UniProtKB-KW"/>
</dbReference>
<keyword evidence="5" id="KW-0611">Plant defense</keyword>
<evidence type="ECO:0000313" key="7">
    <source>
        <dbReference type="EMBL" id="WVZ96524.1"/>
    </source>
</evidence>
<protein>
    <recommendedName>
        <fullName evidence="6">Disease resistance N-terminal domain-containing protein</fullName>
    </recommendedName>
</protein>
<gene>
    <name evidence="7" type="ORF">U9M48_042154</name>
</gene>
<keyword evidence="4" id="KW-0547">Nucleotide-binding</keyword>
<keyword evidence="3" id="KW-0677">Repeat</keyword>
<dbReference type="EMBL" id="CP144754">
    <property type="protein sequence ID" value="WVZ96524.1"/>
    <property type="molecule type" value="Genomic_DNA"/>
</dbReference>
<evidence type="ECO:0000256" key="1">
    <source>
        <dbReference type="ARBA" id="ARBA00008894"/>
    </source>
</evidence>
<dbReference type="Gene3D" id="1.20.5.4130">
    <property type="match status" value="1"/>
</dbReference>
<dbReference type="AlphaFoldDB" id="A0AAQ3UQA0"/>
<feature type="domain" description="Disease resistance N-terminal" evidence="6">
    <location>
        <begin position="4"/>
        <end position="30"/>
    </location>
</feature>
<accession>A0AAQ3UQA0</accession>
<dbReference type="InterPro" id="IPR041118">
    <property type="entry name" value="Rx_N"/>
</dbReference>
<dbReference type="Proteomes" id="UP001341281">
    <property type="component" value="Chromosome 10"/>
</dbReference>